<dbReference type="EMBL" id="BARS01030612">
    <property type="protein sequence ID" value="GAG23839.1"/>
    <property type="molecule type" value="Genomic_DNA"/>
</dbReference>
<organism evidence="2">
    <name type="scientific">marine sediment metagenome</name>
    <dbReference type="NCBI Taxonomy" id="412755"/>
    <lineage>
        <taxon>unclassified sequences</taxon>
        <taxon>metagenomes</taxon>
        <taxon>ecological metagenomes</taxon>
    </lineage>
</organism>
<gene>
    <name evidence="2" type="ORF">S01H1_47730</name>
</gene>
<evidence type="ECO:0000256" key="1">
    <source>
        <dbReference type="SAM" id="MobiDB-lite"/>
    </source>
</evidence>
<feature type="compositionally biased region" description="Polar residues" evidence="1">
    <location>
        <begin position="1"/>
        <end position="10"/>
    </location>
</feature>
<dbReference type="AlphaFoldDB" id="X0VZD5"/>
<evidence type="ECO:0000313" key="2">
    <source>
        <dbReference type="EMBL" id="GAG23839.1"/>
    </source>
</evidence>
<reference evidence="2" key="1">
    <citation type="journal article" date="2014" name="Front. Microbiol.">
        <title>High frequency of phylogenetically diverse reductive dehalogenase-homologous genes in deep subseafloor sedimentary metagenomes.</title>
        <authorList>
            <person name="Kawai M."/>
            <person name="Futagami T."/>
            <person name="Toyoda A."/>
            <person name="Takaki Y."/>
            <person name="Nishi S."/>
            <person name="Hori S."/>
            <person name="Arai W."/>
            <person name="Tsubouchi T."/>
            <person name="Morono Y."/>
            <person name="Uchiyama I."/>
            <person name="Ito T."/>
            <person name="Fujiyama A."/>
            <person name="Inagaki F."/>
            <person name="Takami H."/>
        </authorList>
    </citation>
    <scope>NUCLEOTIDE SEQUENCE</scope>
    <source>
        <strain evidence="2">Expedition CK06-06</strain>
    </source>
</reference>
<name>X0VZD5_9ZZZZ</name>
<accession>X0VZD5</accession>
<feature type="non-terminal residue" evidence="2">
    <location>
        <position position="1"/>
    </location>
</feature>
<sequence>GSIWTDSRTATVPFVGPGEEALSSSDASERVAGLNATVPSETVSLSLQATVGVWWALQDSNL</sequence>
<proteinExistence type="predicted"/>
<feature type="region of interest" description="Disordered" evidence="1">
    <location>
        <begin position="1"/>
        <end position="23"/>
    </location>
</feature>
<protein>
    <submittedName>
        <fullName evidence="2">Uncharacterized protein</fullName>
    </submittedName>
</protein>
<comment type="caution">
    <text evidence="2">The sequence shown here is derived from an EMBL/GenBank/DDBJ whole genome shotgun (WGS) entry which is preliminary data.</text>
</comment>